<gene>
    <name evidence="3" type="ORF">HID58_060655</name>
</gene>
<feature type="compositionally biased region" description="Polar residues" evidence="1">
    <location>
        <begin position="433"/>
        <end position="457"/>
    </location>
</feature>
<reference evidence="3 4" key="1">
    <citation type="submission" date="2021-05" db="EMBL/GenBank/DDBJ databases">
        <title>Genome Assembly of Synthetic Allotetraploid Brassica napus Reveals Homoeologous Exchanges between Subgenomes.</title>
        <authorList>
            <person name="Davis J.T."/>
        </authorList>
    </citation>
    <scope>NUCLEOTIDE SEQUENCE [LARGE SCALE GENOMIC DNA]</scope>
    <source>
        <strain evidence="4">cv. Da-Ae</strain>
        <tissue evidence="3">Seedling</tissue>
    </source>
</reference>
<dbReference type="EMBL" id="JAGKQM010000014">
    <property type="protein sequence ID" value="KAH0884559.1"/>
    <property type="molecule type" value="Genomic_DNA"/>
</dbReference>
<protein>
    <recommendedName>
        <fullName evidence="2">Protein kinase domain-containing protein</fullName>
    </recommendedName>
</protein>
<feature type="domain" description="Protein kinase" evidence="2">
    <location>
        <begin position="121"/>
        <end position="425"/>
    </location>
</feature>
<keyword evidence="4" id="KW-1185">Reference proteome</keyword>
<dbReference type="InterPro" id="IPR000719">
    <property type="entry name" value="Prot_kinase_dom"/>
</dbReference>
<dbReference type="SUPFAM" id="SSF56112">
    <property type="entry name" value="Protein kinase-like (PK-like)"/>
    <property type="match status" value="1"/>
</dbReference>
<dbReference type="Proteomes" id="UP000824890">
    <property type="component" value="Unassembled WGS sequence"/>
</dbReference>
<comment type="caution">
    <text evidence="3">The sequence shown here is derived from an EMBL/GenBank/DDBJ whole genome shotgun (WGS) entry which is preliminary data.</text>
</comment>
<accession>A0ABQ7ZWF9</accession>
<evidence type="ECO:0000313" key="4">
    <source>
        <dbReference type="Proteomes" id="UP000824890"/>
    </source>
</evidence>
<evidence type="ECO:0000256" key="1">
    <source>
        <dbReference type="SAM" id="MobiDB-lite"/>
    </source>
</evidence>
<organism evidence="3 4">
    <name type="scientific">Brassica napus</name>
    <name type="common">Rape</name>
    <dbReference type="NCBI Taxonomy" id="3708"/>
    <lineage>
        <taxon>Eukaryota</taxon>
        <taxon>Viridiplantae</taxon>
        <taxon>Streptophyta</taxon>
        <taxon>Embryophyta</taxon>
        <taxon>Tracheophyta</taxon>
        <taxon>Spermatophyta</taxon>
        <taxon>Magnoliopsida</taxon>
        <taxon>eudicotyledons</taxon>
        <taxon>Gunneridae</taxon>
        <taxon>Pentapetalae</taxon>
        <taxon>rosids</taxon>
        <taxon>malvids</taxon>
        <taxon>Brassicales</taxon>
        <taxon>Brassicaceae</taxon>
        <taxon>Brassiceae</taxon>
        <taxon>Brassica</taxon>
    </lineage>
</organism>
<dbReference type="Gene3D" id="1.10.510.10">
    <property type="entry name" value="Transferase(Phosphotransferase) domain 1"/>
    <property type="match status" value="1"/>
</dbReference>
<dbReference type="PROSITE" id="PS00108">
    <property type="entry name" value="PROTEIN_KINASE_ST"/>
    <property type="match status" value="1"/>
</dbReference>
<feature type="non-terminal residue" evidence="3">
    <location>
        <position position="1"/>
    </location>
</feature>
<proteinExistence type="predicted"/>
<dbReference type="PANTHER" id="PTHR45631:SF22">
    <property type="entry name" value="LRR RECEPTOR-LIKE SERINE_THREONINE-PROTEIN KINASE PAM74-RELATED"/>
    <property type="match status" value="1"/>
</dbReference>
<dbReference type="SMART" id="SM00220">
    <property type="entry name" value="S_TKc"/>
    <property type="match status" value="1"/>
</dbReference>
<dbReference type="Pfam" id="PF00069">
    <property type="entry name" value="Pkinase"/>
    <property type="match status" value="1"/>
</dbReference>
<dbReference type="InterPro" id="IPR008271">
    <property type="entry name" value="Ser/Thr_kinase_AS"/>
</dbReference>
<evidence type="ECO:0000313" key="3">
    <source>
        <dbReference type="EMBL" id="KAH0884559.1"/>
    </source>
</evidence>
<dbReference type="PROSITE" id="PS50011">
    <property type="entry name" value="PROTEIN_KINASE_DOM"/>
    <property type="match status" value="1"/>
</dbReference>
<feature type="region of interest" description="Disordered" evidence="1">
    <location>
        <begin position="432"/>
        <end position="457"/>
    </location>
</feature>
<name>A0ABQ7ZWF9_BRANA</name>
<dbReference type="InterPro" id="IPR011009">
    <property type="entry name" value="Kinase-like_dom_sf"/>
</dbReference>
<dbReference type="Gene3D" id="3.30.200.20">
    <property type="entry name" value="Phosphorylase Kinase, domain 1"/>
    <property type="match status" value="1"/>
</dbReference>
<evidence type="ECO:0000259" key="2">
    <source>
        <dbReference type="PROSITE" id="PS50011"/>
    </source>
</evidence>
<dbReference type="PANTHER" id="PTHR45631">
    <property type="entry name" value="OS07G0107800 PROTEIN-RELATED"/>
    <property type="match status" value="1"/>
</dbReference>
<sequence length="457" mass="52017">HLFFSIPWHSLDYVSVIAIEKIRDEYALSNGIRASLHHTIISNAAITRIHPNHCESFPFLIKILLELEMSFSSCKQKFTLKWTIWYHITYHSKSDKALSSGLVRKQVDRRSAWIFSQYGFLVFIDLSNNSLSGPVPQALLDRKNEGLALKKQSRREALRPSIETLKRRFSYSEVMAMTNNFQKILGEGGYKQFKAEVELLMRVHHINLVSLAGYCDERDHLALAYEYMANRDLKEHLSGKEGSSFLDWQSRLRIAAETALGLNYLHTGCKPPMYHRDVKSTNVLLNEDFQAKLGDFGLSRSFPIGSETHVSTVVVGTPGFLDPEYYQTHRLSEKSDVYSFGIVLLEIITNQLVIDQTRENPHIAEWVRFLLTSGDIESVMDPDLKGDYGSDSAWKVLELAMSCSRLSSAERPNMAQVVHELNECLMYEKSRRGNSQDVSSKSSNEVNTSTTIAPIPR</sequence>